<proteinExistence type="predicted"/>
<feature type="compositionally biased region" description="Basic and acidic residues" evidence="1">
    <location>
        <begin position="705"/>
        <end position="714"/>
    </location>
</feature>
<organism evidence="2 3">
    <name type="scientific">Paramarasmius palmivorus</name>
    <dbReference type="NCBI Taxonomy" id="297713"/>
    <lineage>
        <taxon>Eukaryota</taxon>
        <taxon>Fungi</taxon>
        <taxon>Dikarya</taxon>
        <taxon>Basidiomycota</taxon>
        <taxon>Agaricomycotina</taxon>
        <taxon>Agaricomycetes</taxon>
        <taxon>Agaricomycetidae</taxon>
        <taxon>Agaricales</taxon>
        <taxon>Marasmiineae</taxon>
        <taxon>Marasmiaceae</taxon>
        <taxon>Paramarasmius</taxon>
    </lineage>
</organism>
<feature type="region of interest" description="Disordered" evidence="1">
    <location>
        <begin position="378"/>
        <end position="400"/>
    </location>
</feature>
<sequence length="866" mass="100426">MSKSSKRKPDDTPLMGPQLPSEKEINEWAKGRPIASLEYLHLATFQERSQNLMAALEAIAKIHPVIEASFFVFKVAMTLEVDRRGNDLRIRVLKFKMYEMMQVLEGLGEIECGKISQRLEQPMASIEASILNCELRCSNYQKRSVFYNYFKSADWRIEFTQIAQEFEDHKAAISHVIQLTMASQTSSTEARLTLMQQDTSQIPDIKENLRMLIEFFFARLPSPEESKVAQFVKEHGGRDTVLESDKTLALLAQHMEPVVEDKGTKGDVHRISWAQKTAELRKELERKVTLVSEEERSFFQKKFEMVQSGLKQVEGELKRQGDRVVTAVTEGPHDRLKDPDMYELWKYMGWKGSVKAKHLVSALRDRFLEGMVNDNSTKIEGELPTPNTGNTMSENNPESNNRIAKVNDGDRWTLQYITVLHLQRLKPLMEAIDDDASSFVTIAEVNAFTTARPLGWSLPHWMAYWTYGFEMTIQWYYRRIRKIFADIYTTTKSTLLANRQNIANFIMSVEIRQVEELLSGLEDVDKWDNTRWDSHPEFCKFQPYVSKIQNKMEIQLRKLTYCIDDASMLALVTGGGRLEKAQTVTLHEGELSTIKGSIKTVMQSVLDRVRSLQAAYRWQNVDEKDKLRKFFYGVYAFVNDPPVMGSYWKRNPLYEGSLLYDSSGEDLDDSEVIKLCFDPETEQLDTIFETTPIASKSENEDVQDDAARDTDRSSRPRRTLLVVRSSAVHPYDARDVSTAPATSDEHRYLLSFPNSEDLSKKQPKALWKLALYHIMRDIGSRSLNRNTILDRRQRRQRYIQLARQEYWNRDEAEEWTRLLETNDPGDLQFWKAVVSFTQRREIDHGRTWAPFPLIVSLFFTEVFDIH</sequence>
<evidence type="ECO:0000313" key="2">
    <source>
        <dbReference type="EMBL" id="KAK7027265.1"/>
    </source>
</evidence>
<protein>
    <submittedName>
        <fullName evidence="2">Uncharacterized protein</fullName>
    </submittedName>
</protein>
<feature type="compositionally biased region" description="Polar residues" evidence="1">
    <location>
        <begin position="385"/>
        <end position="400"/>
    </location>
</feature>
<reference evidence="2 3" key="1">
    <citation type="submission" date="2024-01" db="EMBL/GenBank/DDBJ databases">
        <title>A draft genome for a cacao thread blight-causing isolate of Paramarasmius palmivorus.</title>
        <authorList>
            <person name="Baruah I.K."/>
            <person name="Bukari Y."/>
            <person name="Amoako-Attah I."/>
            <person name="Meinhardt L.W."/>
            <person name="Bailey B.A."/>
            <person name="Cohen S.P."/>
        </authorList>
    </citation>
    <scope>NUCLEOTIDE SEQUENCE [LARGE SCALE GENOMIC DNA]</scope>
    <source>
        <strain evidence="2 3">GH-12</strain>
    </source>
</reference>
<dbReference type="EMBL" id="JAYKXP010000098">
    <property type="protein sequence ID" value="KAK7027265.1"/>
    <property type="molecule type" value="Genomic_DNA"/>
</dbReference>
<feature type="region of interest" description="Disordered" evidence="1">
    <location>
        <begin position="1"/>
        <end position="20"/>
    </location>
</feature>
<keyword evidence="3" id="KW-1185">Reference proteome</keyword>
<evidence type="ECO:0000256" key="1">
    <source>
        <dbReference type="SAM" id="MobiDB-lite"/>
    </source>
</evidence>
<dbReference type="AlphaFoldDB" id="A0AAW0BLB1"/>
<name>A0AAW0BLB1_9AGAR</name>
<evidence type="ECO:0000313" key="3">
    <source>
        <dbReference type="Proteomes" id="UP001383192"/>
    </source>
</evidence>
<feature type="region of interest" description="Disordered" evidence="1">
    <location>
        <begin position="690"/>
        <end position="715"/>
    </location>
</feature>
<comment type="caution">
    <text evidence="2">The sequence shown here is derived from an EMBL/GenBank/DDBJ whole genome shotgun (WGS) entry which is preliminary data.</text>
</comment>
<dbReference type="Proteomes" id="UP001383192">
    <property type="component" value="Unassembled WGS sequence"/>
</dbReference>
<gene>
    <name evidence="2" type="ORF">VNI00_015354</name>
</gene>
<accession>A0AAW0BLB1</accession>